<keyword evidence="3" id="KW-1185">Reference proteome</keyword>
<evidence type="ECO:0000313" key="3">
    <source>
        <dbReference type="Proteomes" id="UP000308199"/>
    </source>
</evidence>
<protein>
    <submittedName>
        <fullName evidence="2">Uncharacterized protein</fullName>
    </submittedName>
</protein>
<organism evidence="2 3">
    <name type="scientific">Phellinidium pouzarii</name>
    <dbReference type="NCBI Taxonomy" id="167371"/>
    <lineage>
        <taxon>Eukaryota</taxon>
        <taxon>Fungi</taxon>
        <taxon>Dikarya</taxon>
        <taxon>Basidiomycota</taxon>
        <taxon>Agaricomycotina</taxon>
        <taxon>Agaricomycetes</taxon>
        <taxon>Hymenochaetales</taxon>
        <taxon>Hymenochaetaceae</taxon>
        <taxon>Phellinidium</taxon>
    </lineage>
</organism>
<feature type="region of interest" description="Disordered" evidence="1">
    <location>
        <begin position="1"/>
        <end position="100"/>
    </location>
</feature>
<feature type="compositionally biased region" description="Basic and acidic residues" evidence="1">
    <location>
        <begin position="87"/>
        <end position="100"/>
    </location>
</feature>
<reference evidence="2 3" key="1">
    <citation type="submission" date="2019-02" db="EMBL/GenBank/DDBJ databases">
        <title>Genome sequencing of the rare red list fungi Phellinidium pouzarii.</title>
        <authorList>
            <person name="Buettner E."/>
            <person name="Kellner H."/>
        </authorList>
    </citation>
    <scope>NUCLEOTIDE SEQUENCE [LARGE SCALE GENOMIC DNA]</scope>
    <source>
        <strain evidence="2 3">DSM 108285</strain>
    </source>
</reference>
<comment type="caution">
    <text evidence="2">The sequence shown here is derived from an EMBL/GenBank/DDBJ whole genome shotgun (WGS) entry which is preliminary data.</text>
</comment>
<dbReference type="OrthoDB" id="2532734at2759"/>
<feature type="compositionally biased region" description="Polar residues" evidence="1">
    <location>
        <begin position="18"/>
        <end position="44"/>
    </location>
</feature>
<accession>A0A4S4KMZ0</accession>
<evidence type="ECO:0000313" key="2">
    <source>
        <dbReference type="EMBL" id="THG99506.1"/>
    </source>
</evidence>
<sequence length="100" mass="10753">MSSFFSKIRDKTRRHSSGPKNPQAENGEQQFSIQPHPAKTNNPVDLQPEPEQGGLASARDPASAVHSTPGPVIPNAEIQQNIPPPASHDELSARAAELNK</sequence>
<evidence type="ECO:0000256" key="1">
    <source>
        <dbReference type="SAM" id="MobiDB-lite"/>
    </source>
</evidence>
<dbReference type="Proteomes" id="UP000308199">
    <property type="component" value="Unassembled WGS sequence"/>
</dbReference>
<dbReference type="EMBL" id="SGPK01000682">
    <property type="protein sequence ID" value="THG99506.1"/>
    <property type="molecule type" value="Genomic_DNA"/>
</dbReference>
<proteinExistence type="predicted"/>
<gene>
    <name evidence="2" type="ORF">EW145_g7253</name>
</gene>
<dbReference type="AlphaFoldDB" id="A0A4S4KMZ0"/>
<name>A0A4S4KMZ0_9AGAM</name>